<reference evidence="2 3" key="1">
    <citation type="submission" date="2017-11" db="EMBL/GenBank/DDBJ databases">
        <title>De-novo sequencing of pomegranate (Punica granatum L.) genome.</title>
        <authorList>
            <person name="Akparov Z."/>
            <person name="Amiraslanov A."/>
            <person name="Hajiyeva S."/>
            <person name="Abbasov M."/>
            <person name="Kaur K."/>
            <person name="Hamwieh A."/>
            <person name="Solovyev V."/>
            <person name="Salamov A."/>
            <person name="Braich B."/>
            <person name="Kosarev P."/>
            <person name="Mahmoud A."/>
            <person name="Hajiyev E."/>
            <person name="Babayeva S."/>
            <person name="Izzatullayeva V."/>
            <person name="Mammadov A."/>
            <person name="Mammadov A."/>
            <person name="Sharifova S."/>
            <person name="Ojaghi J."/>
            <person name="Eynullazada K."/>
            <person name="Bayramov B."/>
            <person name="Abdulazimova A."/>
            <person name="Shahmuradov I."/>
        </authorList>
    </citation>
    <scope>NUCLEOTIDE SEQUENCE [LARGE SCALE GENOMIC DNA]</scope>
    <source>
        <strain evidence="3">cv. AG2017</strain>
        <tissue evidence="2">Leaf</tissue>
    </source>
</reference>
<accession>A0A2I0KBH1</accession>
<evidence type="ECO:0000313" key="2">
    <source>
        <dbReference type="EMBL" id="PKI65879.1"/>
    </source>
</evidence>
<protein>
    <submittedName>
        <fullName evidence="2">Uncharacterized protein</fullName>
    </submittedName>
</protein>
<feature type="region of interest" description="Disordered" evidence="1">
    <location>
        <begin position="1"/>
        <end position="115"/>
    </location>
</feature>
<dbReference type="AlphaFoldDB" id="A0A2I0KBH1"/>
<dbReference type="EMBL" id="PGOL01000712">
    <property type="protein sequence ID" value="PKI65879.1"/>
    <property type="molecule type" value="Genomic_DNA"/>
</dbReference>
<organism evidence="2 3">
    <name type="scientific">Punica granatum</name>
    <name type="common">Pomegranate</name>
    <dbReference type="NCBI Taxonomy" id="22663"/>
    <lineage>
        <taxon>Eukaryota</taxon>
        <taxon>Viridiplantae</taxon>
        <taxon>Streptophyta</taxon>
        <taxon>Embryophyta</taxon>
        <taxon>Tracheophyta</taxon>
        <taxon>Spermatophyta</taxon>
        <taxon>Magnoliopsida</taxon>
        <taxon>eudicotyledons</taxon>
        <taxon>Gunneridae</taxon>
        <taxon>Pentapetalae</taxon>
        <taxon>rosids</taxon>
        <taxon>malvids</taxon>
        <taxon>Myrtales</taxon>
        <taxon>Lythraceae</taxon>
        <taxon>Punica</taxon>
    </lineage>
</organism>
<keyword evidence="3" id="KW-1185">Reference proteome</keyword>
<evidence type="ECO:0000256" key="1">
    <source>
        <dbReference type="SAM" id="MobiDB-lite"/>
    </source>
</evidence>
<feature type="compositionally biased region" description="Polar residues" evidence="1">
    <location>
        <begin position="100"/>
        <end position="115"/>
    </location>
</feature>
<dbReference type="Proteomes" id="UP000233551">
    <property type="component" value="Unassembled WGS sequence"/>
</dbReference>
<evidence type="ECO:0000313" key="3">
    <source>
        <dbReference type="Proteomes" id="UP000233551"/>
    </source>
</evidence>
<feature type="compositionally biased region" description="Polar residues" evidence="1">
    <location>
        <begin position="14"/>
        <end position="28"/>
    </location>
</feature>
<name>A0A2I0KBH1_PUNGR</name>
<comment type="caution">
    <text evidence="2">The sequence shown here is derived from an EMBL/GenBank/DDBJ whole genome shotgun (WGS) entry which is preliminary data.</text>
</comment>
<proteinExistence type="predicted"/>
<feature type="compositionally biased region" description="Basic and acidic residues" evidence="1">
    <location>
        <begin position="36"/>
        <end position="55"/>
    </location>
</feature>
<gene>
    <name evidence="2" type="ORF">CRG98_013728</name>
</gene>
<sequence>MPSSSSDEVLRVSGSGSDYEASSHSNNRPWGFVGRVRVEENRGGTNNRMERRGELKNWISTSVSLGKQLERRAEQSEKQSNRRRSSLGQLIAKQSEKKQLTATTDLNSEEQGVTD</sequence>
<feature type="compositionally biased region" description="Basic and acidic residues" evidence="1">
    <location>
        <begin position="68"/>
        <end position="80"/>
    </location>
</feature>